<dbReference type="AlphaFoldDB" id="A0A8R7QCP7"/>
<organism evidence="1 2">
    <name type="scientific">Triticum urartu</name>
    <name type="common">Red wild einkorn</name>
    <name type="synonym">Crithodium urartu</name>
    <dbReference type="NCBI Taxonomy" id="4572"/>
    <lineage>
        <taxon>Eukaryota</taxon>
        <taxon>Viridiplantae</taxon>
        <taxon>Streptophyta</taxon>
        <taxon>Embryophyta</taxon>
        <taxon>Tracheophyta</taxon>
        <taxon>Spermatophyta</taxon>
        <taxon>Magnoliopsida</taxon>
        <taxon>Liliopsida</taxon>
        <taxon>Poales</taxon>
        <taxon>Poaceae</taxon>
        <taxon>BOP clade</taxon>
        <taxon>Pooideae</taxon>
        <taxon>Triticodae</taxon>
        <taxon>Triticeae</taxon>
        <taxon>Triticinae</taxon>
        <taxon>Triticum</taxon>
    </lineage>
</organism>
<name>A0A8R7QCP7_TRIUA</name>
<dbReference type="Gramene" id="TuG1812G0500001031.01.T03">
    <property type="protein sequence ID" value="TuG1812G0500001031.01.T03.cds258197"/>
    <property type="gene ID" value="TuG1812G0500001031.01"/>
</dbReference>
<sequence>MYALFLKFYFLESIVFCDICCTLIDLVVIQYLQSKDDSDDSSDESDEELALKKPKEFLVFAFSSKDFGL</sequence>
<keyword evidence="2" id="KW-1185">Reference proteome</keyword>
<proteinExistence type="predicted"/>
<reference evidence="1" key="2">
    <citation type="submission" date="2018-03" db="EMBL/GenBank/DDBJ databases">
        <title>The Triticum urartu genome reveals the dynamic nature of wheat genome evolution.</title>
        <authorList>
            <person name="Ling H."/>
            <person name="Ma B."/>
            <person name="Shi X."/>
            <person name="Liu H."/>
            <person name="Dong L."/>
            <person name="Sun H."/>
            <person name="Cao Y."/>
            <person name="Gao Q."/>
            <person name="Zheng S."/>
            <person name="Li Y."/>
            <person name="Yu Y."/>
            <person name="Du H."/>
            <person name="Qi M."/>
            <person name="Li Y."/>
            <person name="Yu H."/>
            <person name="Cui Y."/>
            <person name="Wang N."/>
            <person name="Chen C."/>
            <person name="Wu H."/>
            <person name="Zhao Y."/>
            <person name="Zhang J."/>
            <person name="Li Y."/>
            <person name="Zhou W."/>
            <person name="Zhang B."/>
            <person name="Hu W."/>
            <person name="Eijk M."/>
            <person name="Tang J."/>
            <person name="Witsenboer H."/>
            <person name="Zhao S."/>
            <person name="Li Z."/>
            <person name="Zhang A."/>
            <person name="Wang D."/>
            <person name="Liang C."/>
        </authorList>
    </citation>
    <scope>NUCLEOTIDE SEQUENCE [LARGE SCALE GENOMIC DNA]</scope>
    <source>
        <strain evidence="1">cv. G1812</strain>
    </source>
</reference>
<dbReference type="EnsemblPlants" id="TuG1812G0500001031.01.T03">
    <property type="protein sequence ID" value="TuG1812G0500001031.01.T03.cds258197"/>
    <property type="gene ID" value="TuG1812G0500001031.01"/>
</dbReference>
<accession>A0A8R7QCP7</accession>
<protein>
    <submittedName>
        <fullName evidence="1">Uncharacterized protein</fullName>
    </submittedName>
</protein>
<evidence type="ECO:0000313" key="1">
    <source>
        <dbReference type="EnsemblPlants" id="TuG1812G0500001031.01.T03.cds258197"/>
    </source>
</evidence>
<dbReference type="Proteomes" id="UP000015106">
    <property type="component" value="Chromosome 5"/>
</dbReference>
<evidence type="ECO:0000313" key="2">
    <source>
        <dbReference type="Proteomes" id="UP000015106"/>
    </source>
</evidence>
<reference evidence="2" key="1">
    <citation type="journal article" date="2013" name="Nature">
        <title>Draft genome of the wheat A-genome progenitor Triticum urartu.</title>
        <authorList>
            <person name="Ling H.Q."/>
            <person name="Zhao S."/>
            <person name="Liu D."/>
            <person name="Wang J."/>
            <person name="Sun H."/>
            <person name="Zhang C."/>
            <person name="Fan H."/>
            <person name="Li D."/>
            <person name="Dong L."/>
            <person name="Tao Y."/>
            <person name="Gao C."/>
            <person name="Wu H."/>
            <person name="Li Y."/>
            <person name="Cui Y."/>
            <person name="Guo X."/>
            <person name="Zheng S."/>
            <person name="Wang B."/>
            <person name="Yu K."/>
            <person name="Liang Q."/>
            <person name="Yang W."/>
            <person name="Lou X."/>
            <person name="Chen J."/>
            <person name="Feng M."/>
            <person name="Jian J."/>
            <person name="Zhang X."/>
            <person name="Luo G."/>
            <person name="Jiang Y."/>
            <person name="Liu J."/>
            <person name="Wang Z."/>
            <person name="Sha Y."/>
            <person name="Zhang B."/>
            <person name="Wu H."/>
            <person name="Tang D."/>
            <person name="Shen Q."/>
            <person name="Xue P."/>
            <person name="Zou S."/>
            <person name="Wang X."/>
            <person name="Liu X."/>
            <person name="Wang F."/>
            <person name="Yang Y."/>
            <person name="An X."/>
            <person name="Dong Z."/>
            <person name="Zhang K."/>
            <person name="Zhang X."/>
            <person name="Luo M.C."/>
            <person name="Dvorak J."/>
            <person name="Tong Y."/>
            <person name="Wang J."/>
            <person name="Yang H."/>
            <person name="Li Z."/>
            <person name="Wang D."/>
            <person name="Zhang A."/>
            <person name="Wang J."/>
        </authorList>
    </citation>
    <scope>NUCLEOTIDE SEQUENCE</scope>
    <source>
        <strain evidence="2">cv. G1812</strain>
    </source>
</reference>
<reference evidence="1" key="3">
    <citation type="submission" date="2022-06" db="UniProtKB">
        <authorList>
            <consortium name="EnsemblPlants"/>
        </authorList>
    </citation>
    <scope>IDENTIFICATION</scope>
</reference>